<feature type="region of interest" description="Disordered" evidence="1">
    <location>
        <begin position="402"/>
        <end position="426"/>
    </location>
</feature>
<evidence type="ECO:0000313" key="3">
    <source>
        <dbReference type="Proteomes" id="UP001151760"/>
    </source>
</evidence>
<keyword evidence="3" id="KW-1185">Reference proteome</keyword>
<dbReference type="Proteomes" id="UP001151760">
    <property type="component" value="Unassembled WGS sequence"/>
</dbReference>
<organism evidence="2 3">
    <name type="scientific">Tanacetum coccineum</name>
    <dbReference type="NCBI Taxonomy" id="301880"/>
    <lineage>
        <taxon>Eukaryota</taxon>
        <taxon>Viridiplantae</taxon>
        <taxon>Streptophyta</taxon>
        <taxon>Embryophyta</taxon>
        <taxon>Tracheophyta</taxon>
        <taxon>Spermatophyta</taxon>
        <taxon>Magnoliopsida</taxon>
        <taxon>eudicotyledons</taxon>
        <taxon>Gunneridae</taxon>
        <taxon>Pentapetalae</taxon>
        <taxon>asterids</taxon>
        <taxon>campanulids</taxon>
        <taxon>Asterales</taxon>
        <taxon>Asteraceae</taxon>
        <taxon>Asteroideae</taxon>
        <taxon>Anthemideae</taxon>
        <taxon>Anthemidinae</taxon>
        <taxon>Tanacetum</taxon>
    </lineage>
</organism>
<reference evidence="2" key="2">
    <citation type="submission" date="2022-01" db="EMBL/GenBank/DDBJ databases">
        <authorList>
            <person name="Yamashiro T."/>
            <person name="Shiraishi A."/>
            <person name="Satake H."/>
            <person name="Nakayama K."/>
        </authorList>
    </citation>
    <scope>NUCLEOTIDE SEQUENCE</scope>
</reference>
<feature type="region of interest" description="Disordered" evidence="1">
    <location>
        <begin position="1"/>
        <end position="44"/>
    </location>
</feature>
<proteinExistence type="predicted"/>
<reference evidence="2" key="1">
    <citation type="journal article" date="2022" name="Int. J. Mol. Sci.">
        <title>Draft Genome of Tanacetum Coccineum: Genomic Comparison of Closely Related Tanacetum-Family Plants.</title>
        <authorList>
            <person name="Yamashiro T."/>
            <person name="Shiraishi A."/>
            <person name="Nakayama K."/>
            <person name="Satake H."/>
        </authorList>
    </citation>
    <scope>NUCLEOTIDE SEQUENCE</scope>
</reference>
<protein>
    <submittedName>
        <fullName evidence="2">Uncharacterized protein</fullName>
    </submittedName>
</protein>
<feature type="compositionally biased region" description="Low complexity" evidence="1">
    <location>
        <begin position="402"/>
        <end position="412"/>
    </location>
</feature>
<accession>A0ABQ4X1I8</accession>
<evidence type="ECO:0000313" key="2">
    <source>
        <dbReference type="EMBL" id="GJS58913.1"/>
    </source>
</evidence>
<comment type="caution">
    <text evidence="2">The sequence shown here is derived from an EMBL/GenBank/DDBJ whole genome shotgun (WGS) entry which is preliminary data.</text>
</comment>
<feature type="compositionally biased region" description="Basic residues" evidence="1">
    <location>
        <begin position="1"/>
        <end position="15"/>
    </location>
</feature>
<evidence type="ECO:0000256" key="1">
    <source>
        <dbReference type="SAM" id="MobiDB-lite"/>
    </source>
</evidence>
<name>A0ABQ4X1I8_9ASTR</name>
<dbReference type="EMBL" id="BQNB010009112">
    <property type="protein sequence ID" value="GJS58913.1"/>
    <property type="molecule type" value="Genomic_DNA"/>
</dbReference>
<sequence length="426" mass="48174">MSKLPKIKNSRRSRSRSPSPGGSVNASGTGKDSPVSINDKDKVEKRSFTKEMKEHCWKMAKRRSGRAIGRNRDWIIGYYGNVKTDSKSTLPEFERILLIHNTIKSLALAIFRCGKPELQFQDHVADENAYSTIPYRKLIKIATKLTIEIKYKSSFSEKGGTNKLSIGIVPEDSDIFLCKLKSKTRRKSKLVNRKEAYQNQMNKETKGKNLDNRTLILQESRSCIQTTTLDFSSTESKLKLRATSKNRATASLYADVITQPPPSISHINRPSTLTQSRQLPYLSSFQVTHHFHQYLSDIEKAQVAADDMAIQLVFLGSQNDVFVTVDALESAYEIQQPSPIPQQQQQQHLNPQPLMNNNENFFTDNQMFIPDTANMNSADSINHMMAFLAKAFQRYYTTPTNNNQIISSNPSIRAAGQSYGNPNSHN</sequence>
<gene>
    <name evidence="2" type="ORF">Tco_0653697</name>
</gene>